<dbReference type="InterPro" id="IPR056019">
    <property type="entry name" value="DUF7598"/>
</dbReference>
<dbReference type="Proteomes" id="UP000272025">
    <property type="component" value="Unassembled WGS sequence"/>
</dbReference>
<accession>A0A3N2Q0Y5</accession>
<dbReference type="GeneID" id="39584266"/>
<feature type="region of interest" description="Disordered" evidence="1">
    <location>
        <begin position="214"/>
        <end position="251"/>
    </location>
</feature>
<feature type="transmembrane region" description="Helical" evidence="2">
    <location>
        <begin position="128"/>
        <end position="149"/>
    </location>
</feature>
<feature type="domain" description="DUF7598" evidence="3">
    <location>
        <begin position="14"/>
        <end position="148"/>
    </location>
</feature>
<feature type="transmembrane region" description="Helical" evidence="2">
    <location>
        <begin position="49"/>
        <end position="70"/>
    </location>
</feature>
<dbReference type="Pfam" id="PF24535">
    <property type="entry name" value="DUF7598"/>
    <property type="match status" value="1"/>
</dbReference>
<dbReference type="RefSeq" id="XP_028468081.1">
    <property type="nucleotide sequence ID" value="XM_028615789.1"/>
</dbReference>
<protein>
    <recommendedName>
        <fullName evidence="3">DUF7598 domain-containing protein</fullName>
    </recommendedName>
</protein>
<dbReference type="EMBL" id="ML119052">
    <property type="protein sequence ID" value="ROT40275.1"/>
    <property type="molecule type" value="Genomic_DNA"/>
</dbReference>
<dbReference type="AlphaFoldDB" id="A0A3N2Q0Y5"/>
<keyword evidence="5" id="KW-1185">Reference proteome</keyword>
<proteinExistence type="predicted"/>
<dbReference type="OrthoDB" id="5327148at2759"/>
<evidence type="ECO:0000313" key="5">
    <source>
        <dbReference type="Proteomes" id="UP000272025"/>
    </source>
</evidence>
<evidence type="ECO:0000256" key="1">
    <source>
        <dbReference type="SAM" id="MobiDB-lite"/>
    </source>
</evidence>
<evidence type="ECO:0000313" key="4">
    <source>
        <dbReference type="EMBL" id="ROT40275.1"/>
    </source>
</evidence>
<name>A0A3N2Q0Y5_SODAK</name>
<evidence type="ECO:0000256" key="2">
    <source>
        <dbReference type="SAM" id="Phobius"/>
    </source>
</evidence>
<keyword evidence="2" id="KW-0472">Membrane</keyword>
<gene>
    <name evidence="4" type="ORF">SODALDRAFT_92633</name>
</gene>
<keyword evidence="2" id="KW-1133">Transmembrane helix</keyword>
<feature type="transmembrane region" description="Helical" evidence="2">
    <location>
        <begin position="20"/>
        <end position="43"/>
    </location>
</feature>
<organism evidence="4 5">
    <name type="scientific">Sodiomyces alkalinus (strain CBS 110278 / VKM F-3762 / F11)</name>
    <name type="common">Alkaliphilic filamentous fungus</name>
    <dbReference type="NCBI Taxonomy" id="1314773"/>
    <lineage>
        <taxon>Eukaryota</taxon>
        <taxon>Fungi</taxon>
        <taxon>Dikarya</taxon>
        <taxon>Ascomycota</taxon>
        <taxon>Pezizomycotina</taxon>
        <taxon>Sordariomycetes</taxon>
        <taxon>Hypocreomycetidae</taxon>
        <taxon>Glomerellales</taxon>
        <taxon>Plectosphaerellaceae</taxon>
        <taxon>Sodiomyces</taxon>
    </lineage>
</organism>
<reference evidence="4 5" key="1">
    <citation type="journal article" date="2018" name="Mol. Ecol.">
        <title>The obligate alkalophilic soda-lake fungus Sodiomyces alkalinus has shifted to a protein diet.</title>
        <authorList>
            <person name="Grum-Grzhimaylo A.A."/>
            <person name="Falkoski D.L."/>
            <person name="van den Heuvel J."/>
            <person name="Valero-Jimenez C.A."/>
            <person name="Min B."/>
            <person name="Choi I.G."/>
            <person name="Lipzen A."/>
            <person name="Daum C.G."/>
            <person name="Aanen D.K."/>
            <person name="Tsang A."/>
            <person name="Henrissat B."/>
            <person name="Bilanenko E.N."/>
            <person name="de Vries R.P."/>
            <person name="van Kan J.A.L."/>
            <person name="Grigoriev I.V."/>
            <person name="Debets A.J.M."/>
        </authorList>
    </citation>
    <scope>NUCLEOTIDE SEQUENCE [LARGE SCALE GENOMIC DNA]</scope>
    <source>
        <strain evidence="4 5">F11</strain>
    </source>
</reference>
<dbReference type="STRING" id="1314773.A0A3N2Q0Y5"/>
<sequence>MFNLSENSRLRGSGHLILNVFRACNIISLLAVCVATWVMIIMSGLTGNFFFFEAVSHFFTFVVASFLMCSELNLFKRYFARHWPVLSPYRGLTWLGIAMIVMGCHVLGNLNRRSVTPEVMGGHFWRLVLAAGILCVTFGFFNIISSVIFRDSDNGITARNIRADGAIASPTSGAPTFNDAFSARSGSFRSNPSFRNEKGFKRLTQRFIKPSWPGAKPKIGKPMPAMDDDDDVERASNNDASIYPVPDRSPIMPDVPRPPTALHPINQRITTYSEAHHLNRF</sequence>
<feature type="transmembrane region" description="Helical" evidence="2">
    <location>
        <begin position="91"/>
        <end position="108"/>
    </location>
</feature>
<evidence type="ECO:0000259" key="3">
    <source>
        <dbReference type="Pfam" id="PF24535"/>
    </source>
</evidence>
<keyword evidence="2" id="KW-0812">Transmembrane</keyword>